<dbReference type="Pfam" id="PF13358">
    <property type="entry name" value="DDE_3"/>
    <property type="match status" value="1"/>
</dbReference>
<evidence type="ECO:0000259" key="1">
    <source>
        <dbReference type="Pfam" id="PF13358"/>
    </source>
</evidence>
<dbReference type="InterPro" id="IPR036397">
    <property type="entry name" value="RNaseH_sf"/>
</dbReference>
<dbReference type="InterPro" id="IPR038717">
    <property type="entry name" value="Tc1-like_DDE_dom"/>
</dbReference>
<protein>
    <submittedName>
        <fullName evidence="2">Transposable element Tcb2 transposase</fullName>
    </submittedName>
</protein>
<dbReference type="EMBL" id="BGPR01010496">
    <property type="protein sequence ID" value="GBN46481.1"/>
    <property type="molecule type" value="Genomic_DNA"/>
</dbReference>
<feature type="domain" description="Tc1-like transposase DDE" evidence="1">
    <location>
        <begin position="40"/>
        <end position="187"/>
    </location>
</feature>
<keyword evidence="3" id="KW-1185">Reference proteome</keyword>
<reference evidence="2 3" key="1">
    <citation type="journal article" date="2019" name="Sci. Rep.">
        <title>Orb-weaving spider Araneus ventricosus genome elucidates the spidroin gene catalogue.</title>
        <authorList>
            <person name="Kono N."/>
            <person name="Nakamura H."/>
            <person name="Ohtoshi R."/>
            <person name="Moran D.A.P."/>
            <person name="Shinohara A."/>
            <person name="Yoshida Y."/>
            <person name="Fujiwara M."/>
            <person name="Mori M."/>
            <person name="Tomita M."/>
            <person name="Arakawa K."/>
        </authorList>
    </citation>
    <scope>NUCLEOTIDE SEQUENCE [LARGE SCALE GENOMIC DNA]</scope>
</reference>
<sequence length="235" mass="27291">MGFESRRPTKVQLLNARHRAARLAWARESREWTLEDWNCVAWSDESRFRLFHADRRLKIWRQPQEVMDPSCHVGTVQGHGGSIMVWGVFSWQFLESLVLIPTSLNAIRYVELLGDHLHPFMLYCHPHGNGVFQQDNCTSHRSRLATAWLDEHSSDFSVMNWPHRSPDLNPIEHLWDVLEKGVKAHHTTPATRTELWTALADVWQAIPVQRFHKLGESMPRHVAVVIKARGGPTRY</sequence>
<dbReference type="OrthoDB" id="6429669at2759"/>
<organism evidence="2 3">
    <name type="scientific">Araneus ventricosus</name>
    <name type="common">Orbweaver spider</name>
    <name type="synonym">Epeira ventricosa</name>
    <dbReference type="NCBI Taxonomy" id="182803"/>
    <lineage>
        <taxon>Eukaryota</taxon>
        <taxon>Metazoa</taxon>
        <taxon>Ecdysozoa</taxon>
        <taxon>Arthropoda</taxon>
        <taxon>Chelicerata</taxon>
        <taxon>Arachnida</taxon>
        <taxon>Araneae</taxon>
        <taxon>Araneomorphae</taxon>
        <taxon>Entelegynae</taxon>
        <taxon>Araneoidea</taxon>
        <taxon>Araneidae</taxon>
        <taxon>Araneus</taxon>
    </lineage>
</organism>
<name>A0A4Y2P5A0_ARAVE</name>
<dbReference type="GO" id="GO:0003676">
    <property type="term" value="F:nucleic acid binding"/>
    <property type="evidence" value="ECO:0007669"/>
    <property type="project" value="InterPro"/>
</dbReference>
<dbReference type="AlphaFoldDB" id="A0A4Y2P5A0"/>
<evidence type="ECO:0000313" key="3">
    <source>
        <dbReference type="Proteomes" id="UP000499080"/>
    </source>
</evidence>
<dbReference type="Proteomes" id="UP000499080">
    <property type="component" value="Unassembled WGS sequence"/>
</dbReference>
<proteinExistence type="predicted"/>
<dbReference type="InterPro" id="IPR052338">
    <property type="entry name" value="Transposase_5"/>
</dbReference>
<dbReference type="Gene3D" id="3.30.420.10">
    <property type="entry name" value="Ribonuclease H-like superfamily/Ribonuclease H"/>
    <property type="match status" value="1"/>
</dbReference>
<accession>A0A4Y2P5A0</accession>
<evidence type="ECO:0000313" key="2">
    <source>
        <dbReference type="EMBL" id="GBN46481.1"/>
    </source>
</evidence>
<gene>
    <name evidence="2" type="primary">TCB2_312</name>
    <name evidence="2" type="ORF">AVEN_221106_1</name>
</gene>
<comment type="caution">
    <text evidence="2">The sequence shown here is derived from an EMBL/GenBank/DDBJ whole genome shotgun (WGS) entry which is preliminary data.</text>
</comment>
<dbReference type="PANTHER" id="PTHR23022">
    <property type="entry name" value="TRANSPOSABLE ELEMENT-RELATED"/>
    <property type="match status" value="1"/>
</dbReference>
<dbReference type="PANTHER" id="PTHR23022:SF134">
    <property type="entry name" value="TRANSPOSABLE ELEMENT TC1 TRANSPOSASE"/>
    <property type="match status" value="1"/>
</dbReference>